<dbReference type="InterPro" id="IPR043128">
    <property type="entry name" value="Rev_trsase/Diguanyl_cyclase"/>
</dbReference>
<keyword evidence="2" id="KW-0472">Membrane</keyword>
<dbReference type="EMBL" id="FMXR01000010">
    <property type="protein sequence ID" value="SDB20524.1"/>
    <property type="molecule type" value="Genomic_DNA"/>
</dbReference>
<dbReference type="Pfam" id="PF00497">
    <property type="entry name" value="SBP_bac_3"/>
    <property type="match status" value="1"/>
</dbReference>
<dbReference type="InterPro" id="IPR000160">
    <property type="entry name" value="GGDEF_dom"/>
</dbReference>
<evidence type="ECO:0000256" key="1">
    <source>
        <dbReference type="SAM" id="Coils"/>
    </source>
</evidence>
<evidence type="ECO:0000313" key="4">
    <source>
        <dbReference type="EMBL" id="SDB20524.1"/>
    </source>
</evidence>
<dbReference type="RefSeq" id="WP_143010239.1">
    <property type="nucleotide sequence ID" value="NZ_FMXR01000010.1"/>
</dbReference>
<feature type="coiled-coil region" evidence="1">
    <location>
        <begin position="223"/>
        <end position="254"/>
    </location>
</feature>
<dbReference type="SUPFAM" id="SSF55073">
    <property type="entry name" value="Nucleotide cyclase"/>
    <property type="match status" value="1"/>
</dbReference>
<feature type="transmembrane region" description="Helical" evidence="2">
    <location>
        <begin position="513"/>
        <end position="531"/>
    </location>
</feature>
<name>A0A1G6BIV2_EUBOX</name>
<dbReference type="PROSITE" id="PS50887">
    <property type="entry name" value="GGDEF"/>
    <property type="match status" value="1"/>
</dbReference>
<dbReference type="PANTHER" id="PTHR45138">
    <property type="entry name" value="REGULATORY COMPONENTS OF SENSORY TRANSDUCTION SYSTEM"/>
    <property type="match status" value="1"/>
</dbReference>
<sequence length="697" mass="79230">MKTPYTERYVRCYERTGASHSLLLDLETGNYQVQAADTTQTIRVGFPTDMQYMMNRNTTSGDMSGYGYDYLQNIAGYTGWKYEYVEGEWTELWNLFLNGEIDLLEDVSYTEERAEKMWFSSKSIGTEVYRLYVLANNTEVTSSNYRETLEGKTIGVTKDTYQEELLRQWVEDENIDCTVKGYASDSTRNELLGEGRLDAIVEIETAAHSTWTEIAEVGSSDFYIALSKDREDLLEDLNNAIDNIMEINPQYNEELYLKYLSTANISKKLSDTESEWIAQHDEIKVGIFDAQEELDVENVIKTLLKEVLNQLGLKDISISCIVYTSLDEMDEDLQEGKIDVMYPTFDELSLNEKKGISIVAEIEPVKISGVIPEGTSIDKAQKVGIIDSGLIQHYINTYYPNAEIVYYEDEGELLDAVMSNEVDAVFAEGITPSKVSSSSYNDSALSIIGNSRTYYKCMGVKQGNAGLLMLLERGVNQIDSEYIESLVDDNTRIQVQFSWEDFYKEHGGQITKWLIIGALIVILLIVIFFKVRGKKLLRISQTDTLTKILNRSGEQLIRDKMKQNIGGMFCLIDVDRFKWFNDSYGHDAGDQVLIEIAKGLTKVFRMDDILIRLGGDEFAVFVPCVVDEKMAQPILERLVKEIEAIQCEAVENNPIQISVGVAFFHPNDKIEFEGLYKKADEACYEGKKQEGCSYKVR</sequence>
<evidence type="ECO:0000259" key="3">
    <source>
        <dbReference type="PROSITE" id="PS50887"/>
    </source>
</evidence>
<keyword evidence="5" id="KW-1185">Reference proteome</keyword>
<dbReference type="STRING" id="1732.SAMN02910417_01567"/>
<evidence type="ECO:0000313" key="5">
    <source>
        <dbReference type="Proteomes" id="UP000199228"/>
    </source>
</evidence>
<evidence type="ECO:0000256" key="2">
    <source>
        <dbReference type="SAM" id="Phobius"/>
    </source>
</evidence>
<dbReference type="SMART" id="SM00267">
    <property type="entry name" value="GGDEF"/>
    <property type="match status" value="1"/>
</dbReference>
<dbReference type="InterPro" id="IPR050469">
    <property type="entry name" value="Diguanylate_Cyclase"/>
</dbReference>
<dbReference type="OrthoDB" id="9805474at2"/>
<feature type="domain" description="GGDEF" evidence="3">
    <location>
        <begin position="565"/>
        <end position="697"/>
    </location>
</feature>
<gene>
    <name evidence="4" type="ORF">SAMN02910417_01567</name>
</gene>
<dbReference type="Gene3D" id="3.40.190.10">
    <property type="entry name" value="Periplasmic binding protein-like II"/>
    <property type="match status" value="4"/>
</dbReference>
<organism evidence="4 5">
    <name type="scientific">Eubacterium oxidoreducens</name>
    <dbReference type="NCBI Taxonomy" id="1732"/>
    <lineage>
        <taxon>Bacteria</taxon>
        <taxon>Bacillati</taxon>
        <taxon>Bacillota</taxon>
        <taxon>Clostridia</taxon>
        <taxon>Eubacteriales</taxon>
        <taxon>Eubacteriaceae</taxon>
        <taxon>Eubacterium</taxon>
    </lineage>
</organism>
<dbReference type="SUPFAM" id="SSF53850">
    <property type="entry name" value="Periplasmic binding protein-like II"/>
    <property type="match status" value="2"/>
</dbReference>
<protein>
    <submittedName>
        <fullName evidence="4">Diguanylate cyclase (GGDEF) domain-containing protein</fullName>
    </submittedName>
</protein>
<dbReference type="Proteomes" id="UP000199228">
    <property type="component" value="Unassembled WGS sequence"/>
</dbReference>
<keyword evidence="2" id="KW-0812">Transmembrane</keyword>
<keyword evidence="1" id="KW-0175">Coiled coil</keyword>
<dbReference type="InterPro" id="IPR029787">
    <property type="entry name" value="Nucleotide_cyclase"/>
</dbReference>
<accession>A0A1G6BIV2</accession>
<reference evidence="4 5" key="1">
    <citation type="submission" date="2016-10" db="EMBL/GenBank/DDBJ databases">
        <authorList>
            <person name="de Groot N.N."/>
        </authorList>
    </citation>
    <scope>NUCLEOTIDE SEQUENCE [LARGE SCALE GENOMIC DNA]</scope>
    <source>
        <strain evidence="4 5">DSM 3217</strain>
    </source>
</reference>
<keyword evidence="2" id="KW-1133">Transmembrane helix</keyword>
<dbReference type="AlphaFoldDB" id="A0A1G6BIV2"/>
<dbReference type="InterPro" id="IPR001638">
    <property type="entry name" value="Solute-binding_3/MltF_N"/>
</dbReference>
<dbReference type="NCBIfam" id="TIGR00254">
    <property type="entry name" value="GGDEF"/>
    <property type="match status" value="1"/>
</dbReference>
<dbReference type="GO" id="GO:0052621">
    <property type="term" value="F:diguanylate cyclase activity"/>
    <property type="evidence" value="ECO:0007669"/>
    <property type="project" value="TreeGrafter"/>
</dbReference>
<proteinExistence type="predicted"/>
<dbReference type="SMART" id="SM00062">
    <property type="entry name" value="PBPb"/>
    <property type="match status" value="1"/>
</dbReference>
<dbReference type="Pfam" id="PF00990">
    <property type="entry name" value="GGDEF"/>
    <property type="match status" value="1"/>
</dbReference>
<dbReference type="PANTHER" id="PTHR45138:SF9">
    <property type="entry name" value="DIGUANYLATE CYCLASE DGCM-RELATED"/>
    <property type="match status" value="1"/>
</dbReference>
<dbReference type="CDD" id="cd01949">
    <property type="entry name" value="GGDEF"/>
    <property type="match status" value="1"/>
</dbReference>
<dbReference type="Gene3D" id="3.30.70.270">
    <property type="match status" value="1"/>
</dbReference>